<dbReference type="InterPro" id="IPR013099">
    <property type="entry name" value="K_chnl_dom"/>
</dbReference>
<gene>
    <name evidence="5" type="ORF">RESH_01743</name>
</gene>
<evidence type="ECO:0000256" key="1">
    <source>
        <dbReference type="ARBA" id="ARBA00004651"/>
    </source>
</evidence>
<protein>
    <submittedName>
        <fullName evidence="5">TrkA-N domain protein</fullName>
    </submittedName>
</protein>
<dbReference type="EMBL" id="ANOF01000061">
    <property type="protein sequence ID" value="EMI27636.1"/>
    <property type="molecule type" value="Genomic_DNA"/>
</dbReference>
<dbReference type="Proteomes" id="UP000011996">
    <property type="component" value="Unassembled WGS sequence"/>
</dbReference>
<dbReference type="SUPFAM" id="SSF51735">
    <property type="entry name" value="NAD(P)-binding Rossmann-fold domains"/>
    <property type="match status" value="1"/>
</dbReference>
<evidence type="ECO:0000256" key="2">
    <source>
        <dbReference type="SAM" id="Phobius"/>
    </source>
</evidence>
<dbReference type="Gene3D" id="3.30.70.1450">
    <property type="entry name" value="Regulator of K+ conductance, C-terminal domain"/>
    <property type="match status" value="1"/>
</dbReference>
<feature type="domain" description="RCK C-terminal" evidence="4">
    <location>
        <begin position="316"/>
        <end position="401"/>
    </location>
</feature>
<keyword evidence="2" id="KW-1133">Transmembrane helix</keyword>
<feature type="transmembrane region" description="Helical" evidence="2">
    <location>
        <begin position="94"/>
        <end position="111"/>
    </location>
</feature>
<dbReference type="InterPro" id="IPR050721">
    <property type="entry name" value="Trk_Ktr_HKT_K-transport"/>
</dbReference>
<dbReference type="GO" id="GO:0005886">
    <property type="term" value="C:plasma membrane"/>
    <property type="evidence" value="ECO:0007669"/>
    <property type="project" value="UniProtKB-SubCell"/>
</dbReference>
<dbReference type="InterPro" id="IPR006037">
    <property type="entry name" value="RCK_C"/>
</dbReference>
<dbReference type="InterPro" id="IPR003148">
    <property type="entry name" value="RCK_N"/>
</dbReference>
<dbReference type="Pfam" id="PF02254">
    <property type="entry name" value="TrkA_N"/>
    <property type="match status" value="1"/>
</dbReference>
<comment type="caution">
    <text evidence="5">The sequence shown here is derived from an EMBL/GenBank/DDBJ whole genome shotgun (WGS) entry which is preliminary data.</text>
</comment>
<organism evidence="5 6">
    <name type="scientific">Rhodopirellula europaea SH398</name>
    <dbReference type="NCBI Taxonomy" id="1263868"/>
    <lineage>
        <taxon>Bacteria</taxon>
        <taxon>Pseudomonadati</taxon>
        <taxon>Planctomycetota</taxon>
        <taxon>Planctomycetia</taxon>
        <taxon>Pirellulales</taxon>
        <taxon>Pirellulaceae</taxon>
        <taxon>Rhodopirellula</taxon>
    </lineage>
</organism>
<dbReference type="InterPro" id="IPR036721">
    <property type="entry name" value="RCK_C_sf"/>
</dbReference>
<dbReference type="STRING" id="1263868.RESH_01743"/>
<comment type="subcellular location">
    <subcellularLocation>
        <location evidence="1">Cell membrane</location>
        <topology evidence="1">Multi-pass membrane protein</topology>
    </subcellularLocation>
</comment>
<proteinExistence type="predicted"/>
<feature type="transmembrane region" description="Helical" evidence="2">
    <location>
        <begin position="123"/>
        <end position="148"/>
    </location>
</feature>
<dbReference type="Pfam" id="PF07885">
    <property type="entry name" value="Ion_trans_2"/>
    <property type="match status" value="1"/>
</dbReference>
<dbReference type="GO" id="GO:0006813">
    <property type="term" value="P:potassium ion transport"/>
    <property type="evidence" value="ECO:0007669"/>
    <property type="project" value="InterPro"/>
</dbReference>
<evidence type="ECO:0000313" key="6">
    <source>
        <dbReference type="Proteomes" id="UP000011996"/>
    </source>
</evidence>
<dbReference type="SUPFAM" id="SSF81324">
    <property type="entry name" value="Voltage-gated potassium channels"/>
    <property type="match status" value="1"/>
</dbReference>
<reference evidence="5 6" key="1">
    <citation type="journal article" date="2013" name="Mar. Genomics">
        <title>Expression of sulfatases in Rhodopirellula baltica and the diversity of sulfatases in the genus Rhodopirellula.</title>
        <authorList>
            <person name="Wegner C.E."/>
            <person name="Richter-Heitmann T."/>
            <person name="Klindworth A."/>
            <person name="Klockow C."/>
            <person name="Richter M."/>
            <person name="Achstetter T."/>
            <person name="Glockner F.O."/>
            <person name="Harder J."/>
        </authorList>
    </citation>
    <scope>NUCLEOTIDE SEQUENCE [LARGE SCALE GENOMIC DNA]</scope>
    <source>
        <strain evidence="5 6">SH398</strain>
    </source>
</reference>
<evidence type="ECO:0000259" key="4">
    <source>
        <dbReference type="PROSITE" id="PS51202"/>
    </source>
</evidence>
<dbReference type="PANTHER" id="PTHR43833:SF9">
    <property type="entry name" value="POTASSIUM CHANNEL PROTEIN YUGO-RELATED"/>
    <property type="match status" value="1"/>
</dbReference>
<dbReference type="Pfam" id="PF02080">
    <property type="entry name" value="TrkA_C"/>
    <property type="match status" value="1"/>
</dbReference>
<accession>M5S821</accession>
<dbReference type="PATRIC" id="fig|1263868.3.peg.1892"/>
<dbReference type="GO" id="GO:0008324">
    <property type="term" value="F:monoatomic cation transmembrane transporter activity"/>
    <property type="evidence" value="ECO:0007669"/>
    <property type="project" value="InterPro"/>
</dbReference>
<dbReference type="Gene3D" id="1.10.287.70">
    <property type="match status" value="1"/>
</dbReference>
<dbReference type="PROSITE" id="PS51201">
    <property type="entry name" value="RCK_N"/>
    <property type="match status" value="1"/>
</dbReference>
<evidence type="ECO:0000259" key="3">
    <source>
        <dbReference type="PROSITE" id="PS51201"/>
    </source>
</evidence>
<dbReference type="SUPFAM" id="SSF116726">
    <property type="entry name" value="TrkA C-terminal domain-like"/>
    <property type="match status" value="1"/>
</dbReference>
<name>M5S821_9BACT</name>
<feature type="transmembrane region" description="Helical" evidence="2">
    <location>
        <begin position="69"/>
        <end position="88"/>
    </location>
</feature>
<dbReference type="InterPro" id="IPR036291">
    <property type="entry name" value="NAD(P)-bd_dom_sf"/>
</dbReference>
<dbReference type="AlphaFoldDB" id="M5S821"/>
<keyword evidence="2" id="KW-0472">Membrane</keyword>
<dbReference type="Gene3D" id="3.40.50.720">
    <property type="entry name" value="NAD(P)-binding Rossmann-like Domain"/>
    <property type="match status" value="1"/>
</dbReference>
<sequence length="413" mass="44856">MSGKSVSRPFLTSRSTYQLERLKCKQRANVAPLKWILIHESHDFPEPCFSTFNSSQFPFVMQPTPLRRILLGLGVFSLICAIAIIAYIQMGWSVSDAIYMVVITIFGVGYGEVKPVDTPALRTLTIAIIVLGYGAAIYTVGGFIQFLVDGELQSLLRNRKMSQGIASLRAHTIVCGFGRMGVRVAEELQELGQPFVVIDENTARVEEAQQAGMLAMVGNATDEDILMAAGIDHARGLATLLPDDAANAFICVTARDLAEKVEIVSRAENHSAQKKLIRCGANYVVMAATIGAMRVTQLLVRPTASAVLESHGLSHGISEELSAIGLNLEELRLTRSSPLAGKPLAEIQVRGNRGFLIVGVKRGEDPIQMNPSGNLILEANDIVIVVGHQNDIAELCLAHKVQREEILYRGVKG</sequence>
<dbReference type="PROSITE" id="PS51202">
    <property type="entry name" value="RCK_C"/>
    <property type="match status" value="1"/>
</dbReference>
<evidence type="ECO:0000313" key="5">
    <source>
        <dbReference type="EMBL" id="EMI27636.1"/>
    </source>
</evidence>
<dbReference type="PANTHER" id="PTHR43833">
    <property type="entry name" value="POTASSIUM CHANNEL PROTEIN 2-RELATED-RELATED"/>
    <property type="match status" value="1"/>
</dbReference>
<keyword evidence="2" id="KW-0812">Transmembrane</keyword>
<feature type="domain" description="RCK N-terminal" evidence="3">
    <location>
        <begin position="169"/>
        <end position="286"/>
    </location>
</feature>